<gene>
    <name evidence="5" type="ORF">B0A54_09674</name>
</gene>
<feature type="region of interest" description="Disordered" evidence="2">
    <location>
        <begin position="200"/>
        <end position="237"/>
    </location>
</feature>
<accession>A0A4U0UT02</accession>
<reference evidence="5 6" key="1">
    <citation type="submission" date="2017-03" db="EMBL/GenBank/DDBJ databases">
        <title>Genomes of endolithic fungi from Antarctica.</title>
        <authorList>
            <person name="Coleine C."/>
            <person name="Masonjones S."/>
            <person name="Stajich J.E."/>
        </authorList>
    </citation>
    <scope>NUCLEOTIDE SEQUENCE [LARGE SCALE GENOMIC DNA]</scope>
    <source>
        <strain evidence="5 6">CCFEE 5311</strain>
    </source>
</reference>
<feature type="compositionally biased region" description="Pro residues" evidence="2">
    <location>
        <begin position="787"/>
        <end position="796"/>
    </location>
</feature>
<dbReference type="InterPro" id="IPR006595">
    <property type="entry name" value="CTLH_C"/>
</dbReference>
<feature type="domain" description="CTLH" evidence="4">
    <location>
        <begin position="632"/>
        <end position="691"/>
    </location>
</feature>
<feature type="region of interest" description="Disordered" evidence="2">
    <location>
        <begin position="316"/>
        <end position="351"/>
    </location>
</feature>
<dbReference type="SUPFAM" id="SSF49899">
    <property type="entry name" value="Concanavalin A-like lectins/glucanases"/>
    <property type="match status" value="1"/>
</dbReference>
<dbReference type="GO" id="GO:0006338">
    <property type="term" value="P:chromatin remodeling"/>
    <property type="evidence" value="ECO:0007669"/>
    <property type="project" value="InterPro"/>
</dbReference>
<dbReference type="InterPro" id="IPR043136">
    <property type="entry name" value="B30.2/SPRY_sf"/>
</dbReference>
<comment type="caution">
    <text evidence="5">The sequence shown here is derived from an EMBL/GenBank/DDBJ whole genome shotgun (WGS) entry which is preliminary data.</text>
</comment>
<dbReference type="Pfam" id="PF10607">
    <property type="entry name" value="CTLH"/>
    <property type="match status" value="1"/>
</dbReference>
<organism evidence="5 6">
    <name type="scientific">Friedmanniomyces endolithicus</name>
    <dbReference type="NCBI Taxonomy" id="329885"/>
    <lineage>
        <taxon>Eukaryota</taxon>
        <taxon>Fungi</taxon>
        <taxon>Dikarya</taxon>
        <taxon>Ascomycota</taxon>
        <taxon>Pezizomycotina</taxon>
        <taxon>Dothideomycetes</taxon>
        <taxon>Dothideomycetidae</taxon>
        <taxon>Mycosphaerellales</taxon>
        <taxon>Teratosphaeriaceae</taxon>
        <taxon>Friedmanniomyces</taxon>
    </lineage>
</organism>
<feature type="compositionally biased region" description="Basic residues" evidence="2">
    <location>
        <begin position="339"/>
        <end position="351"/>
    </location>
</feature>
<dbReference type="SMART" id="SM00757">
    <property type="entry name" value="CRA"/>
    <property type="match status" value="1"/>
</dbReference>
<dbReference type="InterPro" id="IPR050618">
    <property type="entry name" value="Ubq-SigPath_Reg"/>
</dbReference>
<feature type="region of interest" description="Disordered" evidence="2">
    <location>
        <begin position="31"/>
        <end position="175"/>
    </location>
</feature>
<name>A0A4U0UT02_9PEZI</name>
<feature type="compositionally biased region" description="Polar residues" evidence="2">
    <location>
        <begin position="103"/>
        <end position="118"/>
    </location>
</feature>
<feature type="compositionally biased region" description="Basic and acidic residues" evidence="2">
    <location>
        <begin position="89"/>
        <end position="98"/>
    </location>
</feature>
<dbReference type="SMART" id="SM00668">
    <property type="entry name" value="CTLH"/>
    <property type="match status" value="1"/>
</dbReference>
<feature type="region of interest" description="Disordered" evidence="2">
    <location>
        <begin position="693"/>
        <end position="805"/>
    </location>
</feature>
<dbReference type="InterPro" id="IPR013320">
    <property type="entry name" value="ConA-like_dom_sf"/>
</dbReference>
<evidence type="ECO:0000259" key="4">
    <source>
        <dbReference type="PROSITE" id="PS50897"/>
    </source>
</evidence>
<evidence type="ECO:0000256" key="1">
    <source>
        <dbReference type="ARBA" id="ARBA00002343"/>
    </source>
</evidence>
<feature type="compositionally biased region" description="Polar residues" evidence="2">
    <location>
        <begin position="693"/>
        <end position="704"/>
    </location>
</feature>
<feature type="compositionally biased region" description="Acidic residues" evidence="2">
    <location>
        <begin position="725"/>
        <end position="746"/>
    </location>
</feature>
<comment type="function">
    <text evidence="1">Involved in the proteasome-dependent degradation of fructose-1,6-bisphosphatase.</text>
</comment>
<dbReference type="PROSITE" id="PS50896">
    <property type="entry name" value="LISH"/>
    <property type="match status" value="1"/>
</dbReference>
<dbReference type="AlphaFoldDB" id="A0A4U0UT02"/>
<feature type="compositionally biased region" description="Low complexity" evidence="2">
    <location>
        <begin position="46"/>
        <end position="58"/>
    </location>
</feature>
<dbReference type="PANTHER" id="PTHR12864">
    <property type="entry name" value="RAN BINDING PROTEIN 9-RELATED"/>
    <property type="match status" value="1"/>
</dbReference>
<feature type="region of interest" description="Disordered" evidence="2">
    <location>
        <begin position="609"/>
        <end position="630"/>
    </location>
</feature>
<feature type="compositionally biased region" description="Polar residues" evidence="2">
    <location>
        <begin position="200"/>
        <end position="215"/>
    </location>
</feature>
<dbReference type="STRING" id="329885.A0A4U0UT02"/>
<dbReference type="SMART" id="SM00667">
    <property type="entry name" value="LisH"/>
    <property type="match status" value="1"/>
</dbReference>
<dbReference type="InterPro" id="IPR013144">
    <property type="entry name" value="CRA_dom"/>
</dbReference>
<dbReference type="CDD" id="cd12909">
    <property type="entry name" value="SPRY_RanBP9_10"/>
    <property type="match status" value="1"/>
</dbReference>
<dbReference type="InterPro" id="IPR013175">
    <property type="entry name" value="INO80_su_Ies4"/>
</dbReference>
<dbReference type="InterPro" id="IPR006594">
    <property type="entry name" value="LisH"/>
</dbReference>
<evidence type="ECO:0000256" key="2">
    <source>
        <dbReference type="SAM" id="MobiDB-lite"/>
    </source>
</evidence>
<dbReference type="OrthoDB" id="25503at2759"/>
<feature type="compositionally biased region" description="Basic and acidic residues" evidence="2">
    <location>
        <begin position="759"/>
        <end position="779"/>
    </location>
</feature>
<dbReference type="EMBL" id="NAJP01000041">
    <property type="protein sequence ID" value="TKA39077.1"/>
    <property type="molecule type" value="Genomic_DNA"/>
</dbReference>
<feature type="compositionally biased region" description="Basic and acidic residues" evidence="2">
    <location>
        <begin position="162"/>
        <end position="175"/>
    </location>
</feature>
<dbReference type="PROSITE" id="PS50188">
    <property type="entry name" value="B302_SPRY"/>
    <property type="match status" value="1"/>
</dbReference>
<dbReference type="Proteomes" id="UP000310066">
    <property type="component" value="Unassembled WGS sequence"/>
</dbReference>
<sequence length="922" mass="100715">MSKPTTAKTNSKAAKKSHVITLRLSPDILARFPSTITPKPPPAPIANPTSSPSVPPTESADKASDSNGTPIPPTVTEGTDANTLAPPKGDPKSTRSQEEAQIVSDTCPTATNPANQPSRPDGTIDHSQDGTTTKRGPANPAVPSHRLGPKANTGNINANLRALDRSGKPCRKWERKPMPIKSFTGVSWGLGYWNAPPALQNGSTGDVKSDTTGSSELKPVDSSAVASERSNGGGDVVMGNGALGMLARPRAGSTNMSMDVDGQAATARRGVWSGDWQGCPQHEDHPPFFTPSYLRQSRHTQRLRRAYDEHLAELHEHTRLNPPKPPPPLSASSSSGNLHKLHTSHIHHHQRPVVQDVLERHPPPSEEVDRSHPLPTRWSEEDKMAGLEIQGESGEEVRFGGATKTADEAASIRADHAMPRECGIYYFEVTVLSRGKDGLVGIGFSTRKAALNRLPGWEAESWAYHGDDGLFFASSASGKAYGPRFASNDVIGCGVNFRTNEAFFTKNGVYLGVAFNGIRSEKHYYYPSVGMKKPGEHLRINLGRTPFVFDIDHMMEQERQVVMAKIDKTDVSSLHPSDTESTLIHKLIGQYLAHEGYVDTAKAFAKDVHDQQQSLSNNPQPFTPPDSEDDIHAINRQKIRRSILDGDIDRALKYTSTYYPHVLEEERNRDIYFRLKCRKFIEMMRRYAELVTATSSPATVTKSVDSLGGNGHADGSARMAKRDNEEEDDEDEDDDEEDEEQDDEGEEAKGQDTQMELDDQLHREASHPPPDDDDSKIPTDDIDMDSPPSPSHPPPTTKKSHPKSSYMHKDLLLTSALHYGQELQAEFGADPRPRVKQELRELFAIIAYTDPGGSPLGALLDPRGRARCAEEVNGGVLVSLGQPASAALERLCAQTEAMLDEIAAKSGGGAALVNVREDFLRP</sequence>
<dbReference type="Gene3D" id="2.60.120.920">
    <property type="match status" value="1"/>
</dbReference>
<dbReference type="PROSITE" id="PS50897">
    <property type="entry name" value="CTLH"/>
    <property type="match status" value="1"/>
</dbReference>
<protein>
    <submittedName>
        <fullName evidence="5">Uncharacterized protein</fullName>
    </submittedName>
</protein>
<dbReference type="SMART" id="SM00449">
    <property type="entry name" value="SPRY"/>
    <property type="match status" value="1"/>
</dbReference>
<feature type="compositionally biased region" description="Polar residues" evidence="2">
    <location>
        <begin position="611"/>
        <end position="620"/>
    </location>
</feature>
<dbReference type="GO" id="GO:0031011">
    <property type="term" value="C:Ino80 complex"/>
    <property type="evidence" value="ECO:0007669"/>
    <property type="project" value="InterPro"/>
</dbReference>
<evidence type="ECO:0000313" key="5">
    <source>
        <dbReference type="EMBL" id="TKA39077.1"/>
    </source>
</evidence>
<evidence type="ECO:0000313" key="6">
    <source>
        <dbReference type="Proteomes" id="UP000310066"/>
    </source>
</evidence>
<evidence type="ECO:0000259" key="3">
    <source>
        <dbReference type="PROSITE" id="PS50188"/>
    </source>
</evidence>
<dbReference type="InterPro" id="IPR001870">
    <property type="entry name" value="B30.2/SPRY"/>
</dbReference>
<dbReference type="InterPro" id="IPR003877">
    <property type="entry name" value="SPRY_dom"/>
</dbReference>
<dbReference type="InterPro" id="IPR024964">
    <property type="entry name" value="CTLH/CRA"/>
</dbReference>
<dbReference type="Pfam" id="PF00622">
    <property type="entry name" value="SPRY"/>
    <property type="match status" value="1"/>
</dbReference>
<feature type="domain" description="B30.2/SPRY" evidence="3">
    <location>
        <begin position="356"/>
        <end position="547"/>
    </location>
</feature>
<dbReference type="Pfam" id="PF08193">
    <property type="entry name" value="INO80_Ies4"/>
    <property type="match status" value="1"/>
</dbReference>
<proteinExistence type="predicted"/>
<dbReference type="InterPro" id="IPR035782">
    <property type="entry name" value="SPRY_RanBP9/10"/>
</dbReference>